<dbReference type="Proteomes" id="UP001500784">
    <property type="component" value="Unassembled WGS sequence"/>
</dbReference>
<accession>A0ABN2NYS4</accession>
<evidence type="ECO:0000313" key="2">
    <source>
        <dbReference type="Proteomes" id="UP001500784"/>
    </source>
</evidence>
<dbReference type="EMBL" id="BAAALV010000002">
    <property type="protein sequence ID" value="GAA1906463.1"/>
    <property type="molecule type" value="Genomic_DNA"/>
</dbReference>
<proteinExistence type="predicted"/>
<comment type="caution">
    <text evidence="1">The sequence shown here is derived from an EMBL/GenBank/DDBJ whole genome shotgun (WGS) entry which is preliminary data.</text>
</comment>
<gene>
    <name evidence="1" type="ORF">GCM10009688_08010</name>
</gene>
<keyword evidence="2" id="KW-1185">Reference proteome</keyword>
<sequence length="176" mass="18536">MGRSAKRRTGRRDAVPAGLLWTGAAVLAAAGVFVLSTISSSRADPLPDPPFAVFEAEPKEQDELPAWVELDTGRDEVRFLTTSGTGSYYVSRGRGGYCLVVVRTGSGESYSAFCRQGPLREGNVVSGTSPGTTLDGRAGMAVLVVDGYMDGAELSGNAEMIHENVLVKLGVPPEDQ</sequence>
<reference evidence="1 2" key="1">
    <citation type="journal article" date="2019" name="Int. J. Syst. Evol. Microbiol.">
        <title>The Global Catalogue of Microorganisms (GCM) 10K type strain sequencing project: providing services to taxonomists for standard genome sequencing and annotation.</title>
        <authorList>
            <consortium name="The Broad Institute Genomics Platform"/>
            <consortium name="The Broad Institute Genome Sequencing Center for Infectious Disease"/>
            <person name="Wu L."/>
            <person name="Ma J."/>
        </authorList>
    </citation>
    <scope>NUCLEOTIDE SEQUENCE [LARGE SCALE GENOMIC DNA]</scope>
    <source>
        <strain evidence="1 2">JCM 13316</strain>
    </source>
</reference>
<name>A0ABN2NYS4_9MICC</name>
<evidence type="ECO:0000313" key="1">
    <source>
        <dbReference type="EMBL" id="GAA1906463.1"/>
    </source>
</evidence>
<organism evidence="1 2">
    <name type="scientific">Arthrobacter gandavensis</name>
    <dbReference type="NCBI Taxonomy" id="169960"/>
    <lineage>
        <taxon>Bacteria</taxon>
        <taxon>Bacillati</taxon>
        <taxon>Actinomycetota</taxon>
        <taxon>Actinomycetes</taxon>
        <taxon>Micrococcales</taxon>
        <taxon>Micrococcaceae</taxon>
        <taxon>Arthrobacter</taxon>
    </lineage>
</organism>
<protein>
    <submittedName>
        <fullName evidence="1">Uncharacterized protein</fullName>
    </submittedName>
</protein>